<gene>
    <name evidence="1" type="ORF">H2198_009647</name>
</gene>
<name>A0ACC2ZU33_9EURO</name>
<protein>
    <submittedName>
        <fullName evidence="1">Uncharacterized protein</fullName>
    </submittedName>
</protein>
<keyword evidence="2" id="KW-1185">Reference proteome</keyword>
<dbReference type="Proteomes" id="UP001172386">
    <property type="component" value="Unassembled WGS sequence"/>
</dbReference>
<accession>A0ACC2ZU33</accession>
<sequence>MDIPGADQPNVYHSVAVSDNATAIVGNNYGNIVHNIAQAQFVLDGIPNDLVAEICNAVLLQIRRTNGYYLHVSPYTGKYRLADNNSDGDGCGIFRGTRRKKRQHGHLDSTRTAVRESVGPYHKYRRTRLSGQAQSIVRHRQRHTPTMPGRLDALPYINVLNGLKRGIDAYVACLLLYTDDNVLFSHDEHLSITAWAKWFETLIIIEAGCMGLAKREIRNALELTQEAFSRPTFSLLLTLLMFPSAPKSFDQRVTTFCLNLIRKLHGVRLNNVDPLSFIIDLCLQSSAVEGWQPFLWHYMLDKMSEAFTQHPLSELDFDSQNFRYRIALELLHRTEDYQGYRCRSSEFLQLCTVWFGPKSFRANSARHELAKAECELGNTQRAIELFNEVRFTYTANVFHLNEVLRCQATYRLARIHAEEGDKETALHLFRVAFEWIFEVCGPTDDFVLRMLHNLVVNLEANAKFQDVVQLRAQYLDSFEILDGSDTDNAEDFKSDSEIFEEDFGKQNDICPYKSDDHRADALANEQSDDTTYTDIWEGFDDENGGETGENCNGRSKDLLSNNPDEKTWKRHIAIEDGRYTLWQLSLALCSY</sequence>
<reference evidence="1" key="1">
    <citation type="submission" date="2022-10" db="EMBL/GenBank/DDBJ databases">
        <title>Culturing micro-colonial fungi from biological soil crusts in the Mojave desert and describing Neophaeococcomyces mojavensis, and introducing the new genera and species Taxawa tesnikishii.</title>
        <authorList>
            <person name="Kurbessoian T."/>
            <person name="Stajich J.E."/>
        </authorList>
    </citation>
    <scope>NUCLEOTIDE SEQUENCE</scope>
    <source>
        <strain evidence="1">JES_112</strain>
    </source>
</reference>
<evidence type="ECO:0000313" key="2">
    <source>
        <dbReference type="Proteomes" id="UP001172386"/>
    </source>
</evidence>
<dbReference type="EMBL" id="JAPDRQ010000285">
    <property type="protein sequence ID" value="KAJ9651068.1"/>
    <property type="molecule type" value="Genomic_DNA"/>
</dbReference>
<evidence type="ECO:0000313" key="1">
    <source>
        <dbReference type="EMBL" id="KAJ9651068.1"/>
    </source>
</evidence>
<comment type="caution">
    <text evidence="1">The sequence shown here is derived from an EMBL/GenBank/DDBJ whole genome shotgun (WGS) entry which is preliminary data.</text>
</comment>
<organism evidence="1 2">
    <name type="scientific">Neophaeococcomyces mojaviensis</name>
    <dbReference type="NCBI Taxonomy" id="3383035"/>
    <lineage>
        <taxon>Eukaryota</taxon>
        <taxon>Fungi</taxon>
        <taxon>Dikarya</taxon>
        <taxon>Ascomycota</taxon>
        <taxon>Pezizomycotina</taxon>
        <taxon>Eurotiomycetes</taxon>
        <taxon>Chaetothyriomycetidae</taxon>
        <taxon>Chaetothyriales</taxon>
        <taxon>Chaetothyriales incertae sedis</taxon>
        <taxon>Neophaeococcomyces</taxon>
    </lineage>
</organism>
<proteinExistence type="predicted"/>